<dbReference type="InterPro" id="IPR023927">
    <property type="entry name" value="SbnA"/>
</dbReference>
<dbReference type="NCBIfam" id="TIGR03945">
    <property type="entry name" value="PLP_SbnA_fam"/>
    <property type="match status" value="1"/>
</dbReference>
<dbReference type="Pfam" id="PF00291">
    <property type="entry name" value="PALP"/>
    <property type="match status" value="1"/>
</dbReference>
<dbReference type="SUPFAM" id="SSF53686">
    <property type="entry name" value="Tryptophan synthase beta subunit-like PLP-dependent enzymes"/>
    <property type="match status" value="1"/>
</dbReference>
<comment type="cofactor">
    <cofactor evidence="1">
        <name>pyridoxal 5'-phosphate</name>
        <dbReference type="ChEBI" id="CHEBI:597326"/>
    </cofactor>
</comment>
<evidence type="ECO:0000313" key="7">
    <source>
        <dbReference type="Proteomes" id="UP001500653"/>
    </source>
</evidence>
<evidence type="ECO:0000256" key="2">
    <source>
        <dbReference type="ARBA" id="ARBA00011738"/>
    </source>
</evidence>
<dbReference type="InterPro" id="IPR001926">
    <property type="entry name" value="TrpB-like_PALP"/>
</dbReference>
<organism evidence="6 7">
    <name type="scientific">Prauserella halophila</name>
    <dbReference type="NCBI Taxonomy" id="185641"/>
    <lineage>
        <taxon>Bacteria</taxon>
        <taxon>Bacillati</taxon>
        <taxon>Actinomycetota</taxon>
        <taxon>Actinomycetes</taxon>
        <taxon>Pseudonocardiales</taxon>
        <taxon>Pseudonocardiaceae</taxon>
        <taxon>Prauserella</taxon>
    </lineage>
</organism>
<evidence type="ECO:0000256" key="4">
    <source>
        <dbReference type="ARBA" id="ARBA00022898"/>
    </source>
</evidence>
<protein>
    <submittedName>
        <fullName evidence="6">2,3-diaminopropionate biosynthesis protein SbnA</fullName>
    </submittedName>
</protein>
<evidence type="ECO:0000313" key="6">
    <source>
        <dbReference type="EMBL" id="GAA1229102.1"/>
    </source>
</evidence>
<name>A0ABN1W263_9PSEU</name>
<dbReference type="Proteomes" id="UP001500653">
    <property type="component" value="Unassembled WGS sequence"/>
</dbReference>
<dbReference type="EMBL" id="BAAALN010000003">
    <property type="protein sequence ID" value="GAA1229102.1"/>
    <property type="molecule type" value="Genomic_DNA"/>
</dbReference>
<sequence length="331" mass="36507">MTADRLSRQLDRVRRSMPETPVMRLEHENVDLYAKLEFTNPNGSSKDRSAFWMLKQAVERGDINDRTTVVESSSGNLAVSMASLCRSLGVPFVPVIDPNCNAITEAYLRSVCDRVEKVTVRDSSGGFLATRLDKVTELRDEIASVYWPNQYANTDAIFGHYRLTGGELVRAFRRIDYVFVGTSTGGTIGGLSLRLKETYQGIRVIAIDAEGSAIFGGHPKKRRIPGLGSSITPELFDHALIDDVVVVPERDTVEGCRRLLRDHGIYAGGSSGTVYTAIERYFAGYRGRRPTVAFLCADRGTAYADTVYNPAWAASLSEDDTPSLELEVVHA</sequence>
<gene>
    <name evidence="6" type="primary">sbnA_1</name>
    <name evidence="6" type="ORF">GCM10009676_09480</name>
</gene>
<comment type="subunit">
    <text evidence="2">Homodimer.</text>
</comment>
<keyword evidence="7" id="KW-1185">Reference proteome</keyword>
<dbReference type="CDD" id="cd01561">
    <property type="entry name" value="CBS_like"/>
    <property type="match status" value="1"/>
</dbReference>
<dbReference type="InterPro" id="IPR050214">
    <property type="entry name" value="Cys_Synth/Cystath_Beta-Synth"/>
</dbReference>
<accession>A0ABN1W263</accession>
<dbReference type="Gene3D" id="3.40.50.1100">
    <property type="match status" value="2"/>
</dbReference>
<evidence type="ECO:0000256" key="3">
    <source>
        <dbReference type="ARBA" id="ARBA00022679"/>
    </source>
</evidence>
<dbReference type="PANTHER" id="PTHR10314">
    <property type="entry name" value="CYSTATHIONINE BETA-SYNTHASE"/>
    <property type="match status" value="1"/>
</dbReference>
<keyword evidence="3" id="KW-0808">Transferase</keyword>
<dbReference type="InterPro" id="IPR036052">
    <property type="entry name" value="TrpB-like_PALP_sf"/>
</dbReference>
<comment type="caution">
    <text evidence="6">The sequence shown here is derived from an EMBL/GenBank/DDBJ whole genome shotgun (WGS) entry which is preliminary data.</text>
</comment>
<keyword evidence="4" id="KW-0663">Pyridoxal phosphate</keyword>
<evidence type="ECO:0000256" key="1">
    <source>
        <dbReference type="ARBA" id="ARBA00001933"/>
    </source>
</evidence>
<reference evidence="6 7" key="1">
    <citation type="journal article" date="2019" name="Int. J. Syst. Evol. Microbiol.">
        <title>The Global Catalogue of Microorganisms (GCM) 10K type strain sequencing project: providing services to taxonomists for standard genome sequencing and annotation.</title>
        <authorList>
            <consortium name="The Broad Institute Genomics Platform"/>
            <consortium name="The Broad Institute Genome Sequencing Center for Infectious Disease"/>
            <person name="Wu L."/>
            <person name="Ma J."/>
        </authorList>
    </citation>
    <scope>NUCLEOTIDE SEQUENCE [LARGE SCALE GENOMIC DNA]</scope>
    <source>
        <strain evidence="6 7">JCM 13023</strain>
    </source>
</reference>
<evidence type="ECO:0000259" key="5">
    <source>
        <dbReference type="Pfam" id="PF00291"/>
    </source>
</evidence>
<proteinExistence type="predicted"/>
<feature type="domain" description="Tryptophan synthase beta chain-like PALP" evidence="5">
    <location>
        <begin position="19"/>
        <end position="296"/>
    </location>
</feature>